<proteinExistence type="predicted"/>
<dbReference type="RefSeq" id="WP_192776873.1">
    <property type="nucleotide sequence ID" value="NZ_BAAASY010000034.1"/>
</dbReference>
<protein>
    <submittedName>
        <fullName evidence="2">Uncharacterized protein</fullName>
    </submittedName>
</protein>
<accession>A0ABR9KJ69</accession>
<evidence type="ECO:0000313" key="2">
    <source>
        <dbReference type="EMBL" id="MBE1562067.1"/>
    </source>
</evidence>
<comment type="caution">
    <text evidence="2">The sequence shown here is derived from an EMBL/GenBank/DDBJ whole genome shotgun (WGS) entry which is preliminary data.</text>
</comment>
<organism evidence="2 3">
    <name type="scientific">Nonomuraea africana</name>
    <dbReference type="NCBI Taxonomy" id="46171"/>
    <lineage>
        <taxon>Bacteria</taxon>
        <taxon>Bacillati</taxon>
        <taxon>Actinomycetota</taxon>
        <taxon>Actinomycetes</taxon>
        <taxon>Streptosporangiales</taxon>
        <taxon>Streptosporangiaceae</taxon>
        <taxon>Nonomuraea</taxon>
    </lineage>
</organism>
<name>A0ABR9KJ69_9ACTN</name>
<evidence type="ECO:0000256" key="1">
    <source>
        <dbReference type="SAM" id="MobiDB-lite"/>
    </source>
</evidence>
<feature type="compositionally biased region" description="Basic and acidic residues" evidence="1">
    <location>
        <begin position="32"/>
        <end position="43"/>
    </location>
</feature>
<dbReference type="Proteomes" id="UP000661607">
    <property type="component" value="Unassembled WGS sequence"/>
</dbReference>
<dbReference type="EMBL" id="JADBEF010000001">
    <property type="protein sequence ID" value="MBE1562067.1"/>
    <property type="molecule type" value="Genomic_DNA"/>
</dbReference>
<sequence length="209" mass="23148">MTKTKAPPVAIPEDGDDMDPRKHEDEDLQTPRQHDDAVNKDDVPATGPGHAHVEQEQARRDAPAVEEPTGHEAQGSTDPDVEVQDRRSKDPNAATADVPVEPEPARAQAVPPQSPALFDQDVEQAHTRWRDLQATFVDDPRQAMEQAGELVDEIVNALTSSLTTRTSELGDRWKNTDQGDTEQLRLALRDYRAMLEQLLALSGPEDEVR</sequence>
<gene>
    <name evidence="2" type="ORF">H4W81_004846</name>
</gene>
<reference evidence="2 3" key="1">
    <citation type="submission" date="2020-10" db="EMBL/GenBank/DDBJ databases">
        <title>Sequencing the genomes of 1000 actinobacteria strains.</title>
        <authorList>
            <person name="Klenk H.-P."/>
        </authorList>
    </citation>
    <scope>NUCLEOTIDE SEQUENCE [LARGE SCALE GENOMIC DNA]</scope>
    <source>
        <strain evidence="2 3">DSM 43748</strain>
    </source>
</reference>
<feature type="region of interest" description="Disordered" evidence="1">
    <location>
        <begin position="1"/>
        <end position="113"/>
    </location>
</feature>
<keyword evidence="3" id="KW-1185">Reference proteome</keyword>
<evidence type="ECO:0000313" key="3">
    <source>
        <dbReference type="Proteomes" id="UP000661607"/>
    </source>
</evidence>
<feature type="compositionally biased region" description="Basic and acidic residues" evidence="1">
    <location>
        <begin position="51"/>
        <end position="63"/>
    </location>
</feature>